<proteinExistence type="predicted"/>
<comment type="caution">
    <text evidence="2">The sequence shown here is derived from an EMBL/GenBank/DDBJ whole genome shotgun (WGS) entry which is preliminary data.</text>
</comment>
<name>A0A1X0B9Z1_9MYCO</name>
<evidence type="ECO:0000313" key="3">
    <source>
        <dbReference type="Proteomes" id="UP000192448"/>
    </source>
</evidence>
<feature type="compositionally biased region" description="Basic and acidic residues" evidence="1">
    <location>
        <begin position="42"/>
        <end position="67"/>
    </location>
</feature>
<keyword evidence="3" id="KW-1185">Reference proteome</keyword>
<dbReference type="Proteomes" id="UP000192448">
    <property type="component" value="Unassembled WGS sequence"/>
</dbReference>
<evidence type="ECO:0000313" key="2">
    <source>
        <dbReference type="EMBL" id="ORA39130.1"/>
    </source>
</evidence>
<dbReference type="EMBL" id="MVHF01000002">
    <property type="protein sequence ID" value="ORA39130.1"/>
    <property type="molecule type" value="Genomic_DNA"/>
</dbReference>
<reference evidence="2 3" key="1">
    <citation type="submission" date="2017-02" db="EMBL/GenBank/DDBJ databases">
        <title>The new phylogeny of genus Mycobacterium.</title>
        <authorList>
            <person name="Tortoli E."/>
            <person name="Trovato A."/>
            <person name="Cirillo D.M."/>
        </authorList>
    </citation>
    <scope>NUCLEOTIDE SEQUENCE [LARGE SCALE GENOMIC DNA]</scope>
    <source>
        <strain evidence="2 3">RW6</strain>
    </source>
</reference>
<dbReference type="STRING" id="1927124.BST13_02275"/>
<gene>
    <name evidence="2" type="ORF">BST13_02275</name>
</gene>
<accession>A0A1X0B9Z1</accession>
<sequence>MAICRPRDPILEMRRFPPDTGGLPMPGEHRGAFDAQSGFLRDLGRPRSQDAADMHDAEGRLDIGETD</sequence>
<feature type="region of interest" description="Disordered" evidence="1">
    <location>
        <begin position="1"/>
        <end position="67"/>
    </location>
</feature>
<evidence type="ECO:0000256" key="1">
    <source>
        <dbReference type="SAM" id="MobiDB-lite"/>
    </source>
</evidence>
<protein>
    <submittedName>
        <fullName evidence="2">Uncharacterized protein</fullName>
    </submittedName>
</protein>
<feature type="compositionally biased region" description="Basic and acidic residues" evidence="1">
    <location>
        <begin position="1"/>
        <end position="17"/>
    </location>
</feature>
<dbReference type="AlphaFoldDB" id="A0A1X0B9Z1"/>
<organism evidence="2 3">
    <name type="scientific">Mycobacterium aquaticum</name>
    <dbReference type="NCBI Taxonomy" id="1927124"/>
    <lineage>
        <taxon>Bacteria</taxon>
        <taxon>Bacillati</taxon>
        <taxon>Actinomycetota</taxon>
        <taxon>Actinomycetes</taxon>
        <taxon>Mycobacteriales</taxon>
        <taxon>Mycobacteriaceae</taxon>
        <taxon>Mycobacterium</taxon>
    </lineage>
</organism>